<keyword evidence="1" id="KW-0238">DNA-binding</keyword>
<reference evidence="3 4" key="1">
    <citation type="submission" date="2021-06" db="EMBL/GenBank/DDBJ databases">
        <authorList>
            <person name="Kallberg Y."/>
            <person name="Tangrot J."/>
            <person name="Rosling A."/>
        </authorList>
    </citation>
    <scope>NUCLEOTIDE SEQUENCE [LARGE SCALE GENOMIC DNA]</scope>
    <source>
        <strain evidence="3 4">120-4 pot B 10/14</strain>
    </source>
</reference>
<protein>
    <submittedName>
        <fullName evidence="3">9750_t:CDS:1</fullName>
    </submittedName>
</protein>
<feature type="domain" description="HTH CENPB-type" evidence="2">
    <location>
        <begin position="1"/>
        <end position="22"/>
    </location>
</feature>
<dbReference type="InterPro" id="IPR006600">
    <property type="entry name" value="HTH_CenpB_DNA-bd_dom"/>
</dbReference>
<evidence type="ECO:0000313" key="4">
    <source>
        <dbReference type="Proteomes" id="UP000789901"/>
    </source>
</evidence>
<dbReference type="EMBL" id="CAJVQB010045838">
    <property type="protein sequence ID" value="CAG8832678.1"/>
    <property type="molecule type" value="Genomic_DNA"/>
</dbReference>
<dbReference type="InterPro" id="IPR050863">
    <property type="entry name" value="CenT-Element_Derived"/>
</dbReference>
<dbReference type="PANTHER" id="PTHR19303:SF73">
    <property type="entry name" value="PROTEIN PDC2"/>
    <property type="match status" value="1"/>
</dbReference>
<comment type="caution">
    <text evidence="3">The sequence shown here is derived from an EMBL/GenBank/DDBJ whole genome shotgun (WGS) entry which is preliminary data.</text>
</comment>
<feature type="non-terminal residue" evidence="3">
    <location>
        <position position="1"/>
    </location>
</feature>
<dbReference type="PANTHER" id="PTHR19303">
    <property type="entry name" value="TRANSPOSON"/>
    <property type="match status" value="1"/>
</dbReference>
<dbReference type="PROSITE" id="PS51253">
    <property type="entry name" value="HTH_CENPB"/>
    <property type="match status" value="1"/>
</dbReference>
<keyword evidence="4" id="KW-1185">Reference proteome</keyword>
<evidence type="ECO:0000313" key="3">
    <source>
        <dbReference type="EMBL" id="CAG8832678.1"/>
    </source>
</evidence>
<proteinExistence type="predicted"/>
<gene>
    <name evidence="3" type="ORF">GMARGA_LOCUS31174</name>
</gene>
<sequence>DLKFSHGWLYKFKQRHGLKRITKHEEDASVDEEVIRTTIPNLRETLKNYNLNDIYNIDKTGFLEPDITLATICPKGKKINKEWLTLALCTNADRTDKIILFVINNKMDILTAIKFIVRGWREVSSETIKNCFQYTGIFLLVQDNYKEPTTNNNDDDIIEELYNNIDT</sequence>
<evidence type="ECO:0000256" key="1">
    <source>
        <dbReference type="ARBA" id="ARBA00023125"/>
    </source>
</evidence>
<dbReference type="Proteomes" id="UP000789901">
    <property type="component" value="Unassembled WGS sequence"/>
</dbReference>
<organism evidence="3 4">
    <name type="scientific">Gigaspora margarita</name>
    <dbReference type="NCBI Taxonomy" id="4874"/>
    <lineage>
        <taxon>Eukaryota</taxon>
        <taxon>Fungi</taxon>
        <taxon>Fungi incertae sedis</taxon>
        <taxon>Mucoromycota</taxon>
        <taxon>Glomeromycotina</taxon>
        <taxon>Glomeromycetes</taxon>
        <taxon>Diversisporales</taxon>
        <taxon>Gigasporaceae</taxon>
        <taxon>Gigaspora</taxon>
    </lineage>
</organism>
<evidence type="ECO:0000259" key="2">
    <source>
        <dbReference type="PROSITE" id="PS51253"/>
    </source>
</evidence>
<dbReference type="Pfam" id="PF03221">
    <property type="entry name" value="HTH_Tnp_Tc5"/>
    <property type="match status" value="1"/>
</dbReference>
<name>A0ABN7WJN4_GIGMA</name>
<accession>A0ABN7WJN4</accession>